<keyword evidence="2" id="KW-0560">Oxidoreductase</keyword>
<dbReference type="SUPFAM" id="SSF54909">
    <property type="entry name" value="Dimeric alpha+beta barrel"/>
    <property type="match status" value="1"/>
</dbReference>
<dbReference type="RefSeq" id="WP_233698837.1">
    <property type="nucleotide sequence ID" value="NZ_JAJNBZ010000034.1"/>
</dbReference>
<comment type="caution">
    <text evidence="2">The sequence shown here is derived from an EMBL/GenBank/DDBJ whole genome shotgun (WGS) entry which is preliminary data.</text>
</comment>
<feature type="domain" description="ABM" evidence="1">
    <location>
        <begin position="8"/>
        <end position="63"/>
    </location>
</feature>
<dbReference type="InterPro" id="IPR011008">
    <property type="entry name" value="Dimeric_a/b-barrel"/>
</dbReference>
<protein>
    <submittedName>
        <fullName evidence="2">Antibiotic biosynthesis monooxygenase</fullName>
    </submittedName>
</protein>
<evidence type="ECO:0000259" key="1">
    <source>
        <dbReference type="Pfam" id="PF03992"/>
    </source>
</evidence>
<accession>A0ABS8YQN3</accession>
<keyword evidence="3" id="KW-1185">Reference proteome</keyword>
<name>A0ABS8YQN3_9BACL</name>
<dbReference type="Proteomes" id="UP001199916">
    <property type="component" value="Unassembled WGS sequence"/>
</dbReference>
<dbReference type="Pfam" id="PF03992">
    <property type="entry name" value="ABM"/>
    <property type="match status" value="1"/>
</dbReference>
<dbReference type="InterPro" id="IPR007138">
    <property type="entry name" value="ABM_dom"/>
</dbReference>
<reference evidence="2 3" key="1">
    <citation type="submission" date="2021-11" db="EMBL/GenBank/DDBJ databases">
        <title>Draft genome sequence of Paenibacillus profundus YoMME, a new Gram-positive bacteria with exoelectrogenic properties.</title>
        <authorList>
            <person name="Hubenova Y."/>
            <person name="Hubenova E."/>
            <person name="Manasiev Y."/>
            <person name="Peykov S."/>
            <person name="Mitov M."/>
        </authorList>
    </citation>
    <scope>NUCLEOTIDE SEQUENCE [LARGE SCALE GENOMIC DNA]</scope>
    <source>
        <strain evidence="2 3">YoMME</strain>
    </source>
</reference>
<dbReference type="EMBL" id="JAJNBZ010000034">
    <property type="protein sequence ID" value="MCE5172763.1"/>
    <property type="molecule type" value="Genomic_DNA"/>
</dbReference>
<gene>
    <name evidence="2" type="ORF">LQV63_26190</name>
</gene>
<proteinExistence type="predicted"/>
<dbReference type="Gene3D" id="3.30.70.100">
    <property type="match status" value="1"/>
</dbReference>
<evidence type="ECO:0000313" key="3">
    <source>
        <dbReference type="Proteomes" id="UP001199916"/>
    </source>
</evidence>
<dbReference type="GO" id="GO:0004497">
    <property type="term" value="F:monooxygenase activity"/>
    <property type="evidence" value="ECO:0007669"/>
    <property type="project" value="UniProtKB-KW"/>
</dbReference>
<organism evidence="2 3">
    <name type="scientific">Paenibacillus profundus</name>
    <dbReference type="NCBI Taxonomy" id="1173085"/>
    <lineage>
        <taxon>Bacteria</taxon>
        <taxon>Bacillati</taxon>
        <taxon>Bacillota</taxon>
        <taxon>Bacilli</taxon>
        <taxon>Bacillales</taxon>
        <taxon>Paenibacillaceae</taxon>
        <taxon>Paenibacillus</taxon>
    </lineage>
</organism>
<keyword evidence="2" id="KW-0503">Monooxygenase</keyword>
<evidence type="ECO:0000313" key="2">
    <source>
        <dbReference type="EMBL" id="MCE5172763.1"/>
    </source>
</evidence>
<sequence>MSNNKENVILYIRFKIKSEKKEEFKELLSANMRAMEHEPAFVSAVLSDDIDNSNEVTLFEIWKGTKESWLKEELPKPYRKTYENKLVDLIDERIISYLTPTNEWRTNLTNKKID</sequence>